<evidence type="ECO:0000313" key="2">
    <source>
        <dbReference type="Proteomes" id="UP000294662"/>
    </source>
</evidence>
<reference evidence="1 2" key="1">
    <citation type="submission" date="2019-03" db="EMBL/GenBank/DDBJ databases">
        <authorList>
            <person name="Zhang S."/>
        </authorList>
    </citation>
    <scope>NUCLEOTIDE SEQUENCE [LARGE SCALE GENOMIC DNA]</scope>
    <source>
        <strain evidence="1 2">S4J41</strain>
    </source>
</reference>
<dbReference type="RefSeq" id="WP_132826931.1">
    <property type="nucleotide sequence ID" value="NZ_SMFP01000001.1"/>
</dbReference>
<dbReference type="OrthoDB" id="7855192at2"/>
<name>A0A4R5F0M3_9RHOB</name>
<protein>
    <recommendedName>
        <fullName evidence="3">ArsR family transcriptional regulator</fullName>
    </recommendedName>
</protein>
<gene>
    <name evidence="1" type="ORF">E1B25_01635</name>
</gene>
<sequence length="99" mass="10887">MSGYSDTLRKHRRLAILRHLEGCTDYTSNASILTDVLDGVGVTSSRSQVVTEVVWLADNGFVTNQDNDGFVVVEATQSGVEIARGRAMHPEIQRPSARR</sequence>
<accession>A0A4R5F0M3</accession>
<evidence type="ECO:0008006" key="3">
    <source>
        <dbReference type="Google" id="ProtNLM"/>
    </source>
</evidence>
<evidence type="ECO:0000313" key="1">
    <source>
        <dbReference type="EMBL" id="TDE40941.1"/>
    </source>
</evidence>
<dbReference type="Proteomes" id="UP000294662">
    <property type="component" value="Unassembled WGS sequence"/>
</dbReference>
<proteinExistence type="predicted"/>
<keyword evidence="2" id="KW-1185">Reference proteome</keyword>
<comment type="caution">
    <text evidence="1">The sequence shown here is derived from an EMBL/GenBank/DDBJ whole genome shotgun (WGS) entry which is preliminary data.</text>
</comment>
<dbReference type="EMBL" id="SMFP01000001">
    <property type="protein sequence ID" value="TDE40941.1"/>
    <property type="molecule type" value="Genomic_DNA"/>
</dbReference>
<organism evidence="1 2">
    <name type="scientific">Antarcticimicrobium sediminis</name>
    <dbReference type="NCBI Taxonomy" id="2546227"/>
    <lineage>
        <taxon>Bacteria</taxon>
        <taxon>Pseudomonadati</taxon>
        <taxon>Pseudomonadota</taxon>
        <taxon>Alphaproteobacteria</taxon>
        <taxon>Rhodobacterales</taxon>
        <taxon>Paracoccaceae</taxon>
        <taxon>Antarcticimicrobium</taxon>
    </lineage>
</organism>
<dbReference type="AlphaFoldDB" id="A0A4R5F0M3"/>